<dbReference type="InParanoid" id="A0A286UGH9"/>
<keyword evidence="6 10" id="KW-1133">Transmembrane helix</keyword>
<feature type="compositionally biased region" description="Low complexity" evidence="9">
    <location>
        <begin position="395"/>
        <end position="407"/>
    </location>
</feature>
<feature type="region of interest" description="Disordered" evidence="9">
    <location>
        <begin position="530"/>
        <end position="563"/>
    </location>
</feature>
<dbReference type="GO" id="GO:0016020">
    <property type="term" value="C:membrane"/>
    <property type="evidence" value="ECO:0007669"/>
    <property type="project" value="UniProtKB-SubCell"/>
</dbReference>
<dbReference type="Proteomes" id="UP000217199">
    <property type="component" value="Unassembled WGS sequence"/>
</dbReference>
<dbReference type="SUPFAM" id="SSF57850">
    <property type="entry name" value="RING/U-box"/>
    <property type="match status" value="1"/>
</dbReference>
<evidence type="ECO:0000313" key="14">
    <source>
        <dbReference type="Proteomes" id="UP000217199"/>
    </source>
</evidence>
<dbReference type="PROSITE" id="PS50089">
    <property type="entry name" value="ZF_RING_2"/>
    <property type="match status" value="1"/>
</dbReference>
<dbReference type="InterPro" id="IPR013083">
    <property type="entry name" value="Znf_RING/FYVE/PHD"/>
</dbReference>
<evidence type="ECO:0000256" key="5">
    <source>
        <dbReference type="ARBA" id="ARBA00022833"/>
    </source>
</evidence>
<feature type="compositionally biased region" description="Polar residues" evidence="9">
    <location>
        <begin position="412"/>
        <end position="427"/>
    </location>
</feature>
<evidence type="ECO:0000256" key="3">
    <source>
        <dbReference type="ARBA" id="ARBA00022723"/>
    </source>
</evidence>
<proteinExistence type="predicted"/>
<evidence type="ECO:0000256" key="2">
    <source>
        <dbReference type="ARBA" id="ARBA00022692"/>
    </source>
</evidence>
<evidence type="ECO:0000256" key="8">
    <source>
        <dbReference type="PROSITE-ProRule" id="PRU00175"/>
    </source>
</evidence>
<gene>
    <name evidence="13" type="ORF">PNOK_0555300</name>
</gene>
<dbReference type="OrthoDB" id="8062037at2759"/>
<reference evidence="13 14" key="1">
    <citation type="journal article" date="2017" name="Mol. Ecol.">
        <title>Comparative and population genomic landscape of Phellinus noxius: A hypervariable fungus causing root rot in trees.</title>
        <authorList>
            <person name="Chung C.L."/>
            <person name="Lee T.J."/>
            <person name="Akiba M."/>
            <person name="Lee H.H."/>
            <person name="Kuo T.H."/>
            <person name="Liu D."/>
            <person name="Ke H.M."/>
            <person name="Yokoi T."/>
            <person name="Roa M.B."/>
            <person name="Lu M.J."/>
            <person name="Chang Y.Y."/>
            <person name="Ann P.J."/>
            <person name="Tsai J.N."/>
            <person name="Chen C.Y."/>
            <person name="Tzean S.S."/>
            <person name="Ota Y."/>
            <person name="Hattori T."/>
            <person name="Sahashi N."/>
            <person name="Liou R.F."/>
            <person name="Kikuchi T."/>
            <person name="Tsai I.J."/>
        </authorList>
    </citation>
    <scope>NUCLEOTIDE SEQUENCE [LARGE SCALE GENOMIC DNA]</scope>
    <source>
        <strain evidence="13 14">FFPRI411160</strain>
    </source>
</reference>
<dbReference type="PANTHER" id="PTHR46539:SF1">
    <property type="entry name" value="E3 UBIQUITIN-PROTEIN LIGASE ATL42"/>
    <property type="match status" value="1"/>
</dbReference>
<evidence type="ECO:0000256" key="10">
    <source>
        <dbReference type="SAM" id="Phobius"/>
    </source>
</evidence>
<dbReference type="SMART" id="SM00184">
    <property type="entry name" value="RING"/>
    <property type="match status" value="1"/>
</dbReference>
<evidence type="ECO:0000259" key="12">
    <source>
        <dbReference type="PROSITE" id="PS50089"/>
    </source>
</evidence>
<keyword evidence="3" id="KW-0479">Metal-binding</keyword>
<sequence length="563" mass="60682">MIIRSGIRDAFLYLLGALFILSRVEAYVPALPSNDSTLIETGVNQSDTSRLVLQWFPGSQFSQFVSYQLAGADSTGVNMGALVHFSEQNKTNQTTDTPWIALVACDTNGTAYSLEDDVFTLARDRGAVAALLYSEWSDACIINAEYADPSTFDQVFDIFSTKTLLSAQTIENAFTNVNQTLYSQFDATRLNASLTNISNSITTGNVFPGYLFATLTTANATVSQSGTDSDPSSSGSGSSSSGNTDLAMIVLYVITGAVSVLFCIVILSGAIRALRHPERYGPRAPDPTMGAWGQGQSRAAGLTRAILDTFPVIKFSRSPVTERGEEGKTLDVETGRSVDSVVELGQIPDSRELSQTTQTANAQPPAAGQVSGERVDNAAALTVLSDIPRRESNEESSPGAGPSGSSQPPSPRVNTGPTSNNTQSESAANVMPEAIGRETCPICIIDFEDGDDLRVLPCEGKHVFHQQCVDQWLLELSTSCPICRQDFNALEEMIAGRDESTTTHEETQERSSRGSNMGSRFSRYLRFARSGRAGGHHRPWGNRDSITEDPTDPPYPMVRETTL</sequence>
<dbReference type="AlphaFoldDB" id="A0A286UGH9"/>
<evidence type="ECO:0000313" key="13">
    <source>
        <dbReference type="EMBL" id="PAV18710.1"/>
    </source>
</evidence>
<evidence type="ECO:0000256" key="11">
    <source>
        <dbReference type="SAM" id="SignalP"/>
    </source>
</evidence>
<feature type="compositionally biased region" description="Basic and acidic residues" evidence="9">
    <location>
        <begin position="320"/>
        <end position="336"/>
    </location>
</feature>
<feature type="compositionally biased region" description="Low complexity" evidence="9">
    <location>
        <begin position="355"/>
        <end position="369"/>
    </location>
</feature>
<dbReference type="FunFam" id="3.30.40.10:FF:000388">
    <property type="entry name" value="Putative RING zinc finger domain superfamily protein"/>
    <property type="match status" value="1"/>
</dbReference>
<evidence type="ECO:0000256" key="9">
    <source>
        <dbReference type="SAM" id="MobiDB-lite"/>
    </source>
</evidence>
<evidence type="ECO:0000256" key="6">
    <source>
        <dbReference type="ARBA" id="ARBA00022989"/>
    </source>
</evidence>
<keyword evidence="4 8" id="KW-0863">Zinc-finger</keyword>
<dbReference type="CDD" id="cd16473">
    <property type="entry name" value="RING-H2_RNF103"/>
    <property type="match status" value="1"/>
</dbReference>
<dbReference type="InterPro" id="IPR001841">
    <property type="entry name" value="Znf_RING"/>
</dbReference>
<feature type="region of interest" description="Disordered" evidence="9">
    <location>
        <begin position="346"/>
        <end position="429"/>
    </location>
</feature>
<feature type="region of interest" description="Disordered" evidence="9">
    <location>
        <begin position="318"/>
        <end position="337"/>
    </location>
</feature>
<feature type="region of interest" description="Disordered" evidence="9">
    <location>
        <begin position="223"/>
        <end position="242"/>
    </location>
</feature>
<comment type="subcellular location">
    <subcellularLocation>
        <location evidence="1">Membrane</location>
    </subcellularLocation>
</comment>
<name>A0A286UGH9_9AGAM</name>
<organism evidence="13 14">
    <name type="scientific">Pyrrhoderma noxium</name>
    <dbReference type="NCBI Taxonomy" id="2282107"/>
    <lineage>
        <taxon>Eukaryota</taxon>
        <taxon>Fungi</taxon>
        <taxon>Dikarya</taxon>
        <taxon>Basidiomycota</taxon>
        <taxon>Agaricomycotina</taxon>
        <taxon>Agaricomycetes</taxon>
        <taxon>Hymenochaetales</taxon>
        <taxon>Hymenochaetaceae</taxon>
        <taxon>Pyrrhoderma</taxon>
    </lineage>
</organism>
<accession>A0A286UGH9</accession>
<comment type="caution">
    <text evidence="13">The sequence shown here is derived from an EMBL/GenBank/DDBJ whole genome shotgun (WGS) entry which is preliminary data.</text>
</comment>
<evidence type="ECO:0000256" key="4">
    <source>
        <dbReference type="ARBA" id="ARBA00022771"/>
    </source>
</evidence>
<feature type="chain" id="PRO_5013964686" description="RING-type domain-containing protein" evidence="11">
    <location>
        <begin position="27"/>
        <end position="563"/>
    </location>
</feature>
<evidence type="ECO:0000256" key="1">
    <source>
        <dbReference type="ARBA" id="ARBA00004370"/>
    </source>
</evidence>
<dbReference type="PANTHER" id="PTHR46539">
    <property type="entry name" value="E3 UBIQUITIN-PROTEIN LIGASE ATL42"/>
    <property type="match status" value="1"/>
</dbReference>
<feature type="domain" description="RING-type" evidence="12">
    <location>
        <begin position="440"/>
        <end position="484"/>
    </location>
</feature>
<feature type="compositionally biased region" description="Basic and acidic residues" evidence="9">
    <location>
        <begin position="497"/>
        <end position="512"/>
    </location>
</feature>
<keyword evidence="2 10" id="KW-0812">Transmembrane</keyword>
<keyword evidence="11" id="KW-0732">Signal</keyword>
<dbReference type="GO" id="GO:0008270">
    <property type="term" value="F:zinc ion binding"/>
    <property type="evidence" value="ECO:0007669"/>
    <property type="project" value="UniProtKB-KW"/>
</dbReference>
<keyword evidence="5" id="KW-0862">Zinc</keyword>
<feature type="region of interest" description="Disordered" evidence="9">
    <location>
        <begin position="497"/>
        <end position="518"/>
    </location>
</feature>
<dbReference type="STRING" id="2282107.A0A286UGH9"/>
<protein>
    <recommendedName>
        <fullName evidence="12">RING-type domain-containing protein</fullName>
    </recommendedName>
</protein>
<dbReference type="Gene3D" id="3.30.40.10">
    <property type="entry name" value="Zinc/RING finger domain, C3HC4 (zinc finger)"/>
    <property type="match status" value="1"/>
</dbReference>
<keyword evidence="14" id="KW-1185">Reference proteome</keyword>
<dbReference type="EMBL" id="NBII01000005">
    <property type="protein sequence ID" value="PAV18710.1"/>
    <property type="molecule type" value="Genomic_DNA"/>
</dbReference>
<feature type="transmembrane region" description="Helical" evidence="10">
    <location>
        <begin position="246"/>
        <end position="271"/>
    </location>
</feature>
<dbReference type="Pfam" id="PF13639">
    <property type="entry name" value="zf-RING_2"/>
    <property type="match status" value="1"/>
</dbReference>
<feature type="signal peptide" evidence="11">
    <location>
        <begin position="1"/>
        <end position="26"/>
    </location>
</feature>
<evidence type="ECO:0000256" key="7">
    <source>
        <dbReference type="ARBA" id="ARBA00023136"/>
    </source>
</evidence>
<keyword evidence="7 10" id="KW-0472">Membrane</keyword>